<dbReference type="Proteomes" id="UP001519363">
    <property type="component" value="Unassembled WGS sequence"/>
</dbReference>
<evidence type="ECO:0000256" key="3">
    <source>
        <dbReference type="ARBA" id="ARBA00022692"/>
    </source>
</evidence>
<proteinExistence type="inferred from homology"/>
<evidence type="ECO:0000256" key="8">
    <source>
        <dbReference type="SAM" id="Phobius"/>
    </source>
</evidence>
<protein>
    <submittedName>
        <fullName evidence="10">ABC transport system permease protein</fullName>
    </submittedName>
</protein>
<feature type="transmembrane region" description="Helical" evidence="8">
    <location>
        <begin position="405"/>
        <end position="426"/>
    </location>
</feature>
<dbReference type="InterPro" id="IPR050250">
    <property type="entry name" value="Macrolide_Exporter_MacB"/>
</dbReference>
<feature type="transmembrane region" description="Helical" evidence="8">
    <location>
        <begin position="352"/>
        <end position="385"/>
    </location>
</feature>
<evidence type="ECO:0000256" key="4">
    <source>
        <dbReference type="ARBA" id="ARBA00022989"/>
    </source>
</evidence>
<keyword evidence="3 8" id="KW-0812">Transmembrane</keyword>
<keyword evidence="5 8" id="KW-0472">Membrane</keyword>
<evidence type="ECO:0000259" key="9">
    <source>
        <dbReference type="Pfam" id="PF02687"/>
    </source>
</evidence>
<keyword evidence="4 8" id="KW-1133">Transmembrane helix</keyword>
<feature type="transmembrane region" description="Helical" evidence="8">
    <location>
        <begin position="447"/>
        <end position="470"/>
    </location>
</feature>
<accession>A0ABS5AMJ7</accession>
<dbReference type="EMBL" id="JAGIOO010000001">
    <property type="protein sequence ID" value="MBP2477783.1"/>
    <property type="molecule type" value="Genomic_DNA"/>
</dbReference>
<dbReference type="PANTHER" id="PTHR30572">
    <property type="entry name" value="MEMBRANE COMPONENT OF TRANSPORTER-RELATED"/>
    <property type="match status" value="1"/>
</dbReference>
<organism evidence="10 11">
    <name type="scientific">Crossiella equi</name>
    <dbReference type="NCBI Taxonomy" id="130796"/>
    <lineage>
        <taxon>Bacteria</taxon>
        <taxon>Bacillati</taxon>
        <taxon>Actinomycetota</taxon>
        <taxon>Actinomycetes</taxon>
        <taxon>Pseudonocardiales</taxon>
        <taxon>Pseudonocardiaceae</taxon>
        <taxon>Crossiella</taxon>
    </lineage>
</organism>
<evidence type="ECO:0000256" key="1">
    <source>
        <dbReference type="ARBA" id="ARBA00004651"/>
    </source>
</evidence>
<sequence length="914" mass="95762">MTSLSLPALRAVLRLVLRWIRGNRGASLALVVMIAVPVAAATLTSVLMDTGRGSPRRAIEHSIGRAAAGITDAGYGDVPVLQSVDTSQVRPAPPGAGDGPRPEAVPRPELPEGATVLSLTRSLVRARAGETELATQFQELDYTHPLARGMVETTAGRAPRGPAEVAASPAFLRRAGIGVGHTVRVPEAGRSFLVVGQARPSRDHGEVVLFAQPGALYDHLVATAPASERQRLDFRSWLVDRDIDWAGVLRANQRGLVVLSRKAVLDPPPPERVALPNAPPEAVRTFHDLLLDDLTGGRDRTHSTGERLGMLVAGIAVLEVVLLGGAMFAVGVRMGRRQLGSLAANGASGPQLALLLLTWGLVLGLVGAVVGILLGLGGAAGLLELVGHYDLPQTWRLRIRAGDVLWPLLLGLGAGMAAALVPALRVARDRAALALAGRRSERRPSRLPRTAGLVLLAAGAAVALAAAFLLDGPALAPVATVLITIGLFLCFPSIVGRIAALAPALPVSVRIALREVGRHRARSAPAIAAVMVVVIGTIAVDTLDATRSAYVSGRYWPTLPGRHAAVLVDDVSTRPAQWDQLRATLAHALPARSVAEVTALPGAWDACGPTACPTTVEVAMSPAAGCGPDWTTREQWLPPGGPDCVHHRRLLGTVLVGDAELLRRVSGVTAPEAVAALGRGEAVVLDSRYVQDGQVTFAVTTPQGNHRVAMRATAVNSEVGSTLVVLPEEAADHLGVPGYLRALDLELDRRLSTYEQDRVTAMARAAGLTSYVENDGTGQASLFALLLLVCTVLLSTTAAVTATLLSLIDTRRHSTMLATVGATLRTRRTLAVAQSLIITVLGSALGVLVGILPATLISAQAARRLWREGPVALPFQLVIPWPVLAFVLLAVPATAALIALASVRRNLPIPRRHT</sequence>
<evidence type="ECO:0000256" key="5">
    <source>
        <dbReference type="ARBA" id="ARBA00023136"/>
    </source>
</evidence>
<dbReference type="PANTHER" id="PTHR30572:SF4">
    <property type="entry name" value="ABC TRANSPORTER PERMEASE YTRF"/>
    <property type="match status" value="1"/>
</dbReference>
<feature type="transmembrane region" description="Helical" evidence="8">
    <location>
        <begin position="782"/>
        <end position="808"/>
    </location>
</feature>
<feature type="domain" description="ABC3 transporter permease C-terminal" evidence="9">
    <location>
        <begin position="787"/>
        <end position="904"/>
    </location>
</feature>
<feature type="transmembrane region" description="Helical" evidence="8">
    <location>
        <begin position="476"/>
        <end position="500"/>
    </location>
</feature>
<reference evidence="10 11" key="1">
    <citation type="submission" date="2021-03" db="EMBL/GenBank/DDBJ databases">
        <title>Sequencing the genomes of 1000 actinobacteria strains.</title>
        <authorList>
            <person name="Klenk H.-P."/>
        </authorList>
    </citation>
    <scope>NUCLEOTIDE SEQUENCE [LARGE SCALE GENOMIC DNA]</scope>
    <source>
        <strain evidence="10 11">DSM 44580</strain>
    </source>
</reference>
<comment type="similarity">
    <text evidence="6">Belongs to the ABC-4 integral membrane protein family.</text>
</comment>
<keyword evidence="11" id="KW-1185">Reference proteome</keyword>
<feature type="transmembrane region" description="Helical" evidence="8">
    <location>
        <begin position="521"/>
        <end position="540"/>
    </location>
</feature>
<feature type="compositionally biased region" description="Basic and acidic residues" evidence="7">
    <location>
        <begin position="100"/>
        <end position="110"/>
    </location>
</feature>
<dbReference type="InterPro" id="IPR003838">
    <property type="entry name" value="ABC3_permease_C"/>
</dbReference>
<evidence type="ECO:0000313" key="11">
    <source>
        <dbReference type="Proteomes" id="UP001519363"/>
    </source>
</evidence>
<name>A0ABS5AMJ7_9PSEU</name>
<keyword evidence="2" id="KW-1003">Cell membrane</keyword>
<evidence type="ECO:0000256" key="2">
    <source>
        <dbReference type="ARBA" id="ARBA00022475"/>
    </source>
</evidence>
<comment type="caution">
    <text evidence="10">The sequence shown here is derived from an EMBL/GenBank/DDBJ whole genome shotgun (WGS) entry which is preliminary data.</text>
</comment>
<feature type="transmembrane region" description="Helical" evidence="8">
    <location>
        <begin position="829"/>
        <end position="859"/>
    </location>
</feature>
<dbReference type="Pfam" id="PF02687">
    <property type="entry name" value="FtsX"/>
    <property type="match status" value="1"/>
</dbReference>
<dbReference type="RefSeq" id="WP_209707478.1">
    <property type="nucleotide sequence ID" value="NZ_JAGIOO010000001.1"/>
</dbReference>
<evidence type="ECO:0000256" key="7">
    <source>
        <dbReference type="SAM" id="MobiDB-lite"/>
    </source>
</evidence>
<feature type="region of interest" description="Disordered" evidence="7">
    <location>
        <begin position="87"/>
        <end position="110"/>
    </location>
</feature>
<evidence type="ECO:0000256" key="6">
    <source>
        <dbReference type="ARBA" id="ARBA00038076"/>
    </source>
</evidence>
<evidence type="ECO:0000313" key="10">
    <source>
        <dbReference type="EMBL" id="MBP2477783.1"/>
    </source>
</evidence>
<feature type="transmembrane region" description="Helical" evidence="8">
    <location>
        <begin position="879"/>
        <end position="903"/>
    </location>
</feature>
<gene>
    <name evidence="10" type="ORF">JOF53_006655</name>
</gene>
<feature type="transmembrane region" description="Helical" evidence="8">
    <location>
        <begin position="308"/>
        <end position="332"/>
    </location>
</feature>
<comment type="subcellular location">
    <subcellularLocation>
        <location evidence="1">Cell membrane</location>
        <topology evidence="1">Multi-pass membrane protein</topology>
    </subcellularLocation>
</comment>